<name>A0AC61RZP7_9FIRM</name>
<evidence type="ECO:0000313" key="2">
    <source>
        <dbReference type="Proteomes" id="UP000304953"/>
    </source>
</evidence>
<sequence length="120" mass="14046">MKLHELYDLIGLQAEIIQKLNAAGEQMDFTQIDFYLEQLMDMKTAASSYKHLKSIWEEDTDQIKMLYCQLECARRVYAHYLSQHIPKAIYIGTMKCFSRHITAVMNTNIIPAIHGCCHRY</sequence>
<organism evidence="1 2">
    <name type="scientific">Petralouisia muris</name>
    <dbReference type="NCBI Taxonomy" id="3032872"/>
    <lineage>
        <taxon>Bacteria</taxon>
        <taxon>Bacillati</taxon>
        <taxon>Bacillota</taxon>
        <taxon>Clostridia</taxon>
        <taxon>Lachnospirales</taxon>
        <taxon>Lachnospiraceae</taxon>
        <taxon>Petralouisia</taxon>
    </lineage>
</organism>
<reference evidence="1" key="1">
    <citation type="submission" date="2019-04" db="EMBL/GenBank/DDBJ databases">
        <title>Microbes associate with the intestines of laboratory mice.</title>
        <authorList>
            <person name="Navarre W."/>
            <person name="Wong E."/>
            <person name="Huang K."/>
            <person name="Tropini C."/>
            <person name="Ng K."/>
            <person name="Yu B."/>
        </authorList>
    </citation>
    <scope>NUCLEOTIDE SEQUENCE</scope>
    <source>
        <strain evidence="1">NM01_1-7b</strain>
    </source>
</reference>
<gene>
    <name evidence="1" type="ORF">E5329_05545</name>
</gene>
<dbReference type="EMBL" id="SRYA01000008">
    <property type="protein sequence ID" value="TGY97373.1"/>
    <property type="molecule type" value="Genomic_DNA"/>
</dbReference>
<comment type="caution">
    <text evidence="1">The sequence shown here is derived from an EMBL/GenBank/DDBJ whole genome shotgun (WGS) entry which is preliminary data.</text>
</comment>
<proteinExistence type="predicted"/>
<keyword evidence="2" id="KW-1185">Reference proteome</keyword>
<accession>A0AC61RZP7</accession>
<evidence type="ECO:0000313" key="1">
    <source>
        <dbReference type="EMBL" id="TGY97373.1"/>
    </source>
</evidence>
<dbReference type="Proteomes" id="UP000304953">
    <property type="component" value="Unassembled WGS sequence"/>
</dbReference>
<protein>
    <submittedName>
        <fullName evidence="1">Uncharacterized protein</fullName>
    </submittedName>
</protein>